<protein>
    <submittedName>
        <fullName evidence="1">Uncharacterized protein</fullName>
    </submittedName>
</protein>
<gene>
    <name evidence="1" type="ORF">NCTC11179_00720</name>
</gene>
<keyword evidence="2" id="KW-1185">Reference proteome</keyword>
<name>A0A378RLX2_MYROD</name>
<reference evidence="1 2" key="1">
    <citation type="submission" date="2018-06" db="EMBL/GenBank/DDBJ databases">
        <authorList>
            <consortium name="Pathogen Informatics"/>
            <person name="Doyle S."/>
        </authorList>
    </citation>
    <scope>NUCLEOTIDE SEQUENCE [LARGE SCALE GENOMIC DNA]</scope>
    <source>
        <strain evidence="1 2">NCTC11179</strain>
    </source>
</reference>
<proteinExistence type="predicted"/>
<organism evidence="1 2">
    <name type="scientific">Myroides odoratus</name>
    <name type="common">Flavobacterium odoratum</name>
    <dbReference type="NCBI Taxonomy" id="256"/>
    <lineage>
        <taxon>Bacteria</taxon>
        <taxon>Pseudomonadati</taxon>
        <taxon>Bacteroidota</taxon>
        <taxon>Flavobacteriia</taxon>
        <taxon>Flavobacteriales</taxon>
        <taxon>Flavobacteriaceae</taxon>
        <taxon>Myroides</taxon>
    </lineage>
</organism>
<evidence type="ECO:0000313" key="1">
    <source>
        <dbReference type="EMBL" id="STZ27187.1"/>
    </source>
</evidence>
<dbReference type="RefSeq" id="WP_236594180.1">
    <property type="nucleotide sequence ID" value="NZ_CP068107.1"/>
</dbReference>
<sequence length="88" mass="10042">MRDQVLVYFLVLLAVFSLTHCTKKQFTTATDIDQLYAVQYDTSYKDSLANELSSSVTHALSLSNNAYNRSVIDSTLRLLRWTLDSVNF</sequence>
<dbReference type="Proteomes" id="UP000255024">
    <property type="component" value="Unassembled WGS sequence"/>
</dbReference>
<dbReference type="AlphaFoldDB" id="A0A378RLX2"/>
<evidence type="ECO:0000313" key="2">
    <source>
        <dbReference type="Proteomes" id="UP000255024"/>
    </source>
</evidence>
<dbReference type="EMBL" id="UGQL01000001">
    <property type="protein sequence ID" value="STZ27187.1"/>
    <property type="molecule type" value="Genomic_DNA"/>
</dbReference>
<accession>A0A378RLX2</accession>